<dbReference type="InterPro" id="IPR006260">
    <property type="entry name" value="TonB/TolA_C"/>
</dbReference>
<keyword evidence="8" id="KW-1133">Transmembrane helix</keyword>
<evidence type="ECO:0000256" key="9">
    <source>
        <dbReference type="ARBA" id="ARBA00023136"/>
    </source>
</evidence>
<dbReference type="EMBL" id="JALPRF010000002">
    <property type="protein sequence ID" value="MCK8492404.1"/>
    <property type="molecule type" value="Genomic_DNA"/>
</dbReference>
<keyword evidence="10" id="KW-0732">Signal</keyword>
<sequence length="485" mass="54358">MKVLFRCFLLFISVSSFAQQTPYQSFEVDSVASPHGGIASLNTFIQANLRKPIAAQAEGIGGRIIVSAVVEPDGSTSSVKLVSRLRPDCDREALRVFKLFNAWKPAQKDGKAVRQQITAPVLVEPNAPFTYWNGTIITYLNDNNQASTNVSNVLAFKEVVPVDTNGLPNGDRIVYKLNGKTWEEHYRDRLLRRRTQRVSPLGHPVYQVGYKSAMQDGLGSIYTIDKEGNLLEKVTYKNNRPADTHLFYHANGIIAEKRDYSGTGQLVFSWYDTGQIKSVQEIMTAGPSHELISNQCIGLWDSTGRQLVKNGNGWAVFSQTVKSRKEPAKQISYTEQGAYENSVKQGKWTGQYADNSYQYEEQYSKGIFQSGKSWTANADTVHYNQLEEDPKFKGGLPGLQNFLNANLRYPVSAQRDRAQGKVFVSFVVCEDGSLCDYDIVKGLHPDLDQEALRVVEKMSGHWQPGIQRGQKSRTKYNIPISFSLL</sequence>
<keyword evidence="13" id="KW-1185">Reference proteome</keyword>
<protein>
    <submittedName>
        <fullName evidence="12">TonB family protein</fullName>
    </submittedName>
</protein>
<organism evidence="12 13">
    <name type="scientific">Spirosoma liriopis</name>
    <dbReference type="NCBI Taxonomy" id="2937440"/>
    <lineage>
        <taxon>Bacteria</taxon>
        <taxon>Pseudomonadati</taxon>
        <taxon>Bacteroidota</taxon>
        <taxon>Cytophagia</taxon>
        <taxon>Cytophagales</taxon>
        <taxon>Cytophagaceae</taxon>
        <taxon>Spirosoma</taxon>
    </lineage>
</organism>
<dbReference type="PROSITE" id="PS52015">
    <property type="entry name" value="TONB_CTD"/>
    <property type="match status" value="1"/>
</dbReference>
<dbReference type="Pfam" id="PF03544">
    <property type="entry name" value="TonB_C"/>
    <property type="match status" value="2"/>
</dbReference>
<keyword evidence="3" id="KW-0813">Transport</keyword>
<name>A0ABT0HJR2_9BACT</name>
<comment type="caution">
    <text evidence="12">The sequence shown here is derived from an EMBL/GenBank/DDBJ whole genome shotgun (WGS) entry which is preliminary data.</text>
</comment>
<keyword evidence="6" id="KW-0812">Transmembrane</keyword>
<feature type="domain" description="TonB C-terminal" evidence="11">
    <location>
        <begin position="394"/>
        <end position="485"/>
    </location>
</feature>
<proteinExistence type="inferred from homology"/>
<feature type="signal peptide" evidence="10">
    <location>
        <begin position="1"/>
        <end position="18"/>
    </location>
</feature>
<comment type="subcellular location">
    <subcellularLocation>
        <location evidence="1">Cell inner membrane</location>
        <topology evidence="1">Single-pass membrane protein</topology>
        <orientation evidence="1">Periplasmic side</orientation>
    </subcellularLocation>
</comment>
<evidence type="ECO:0000256" key="2">
    <source>
        <dbReference type="ARBA" id="ARBA00006555"/>
    </source>
</evidence>
<evidence type="ECO:0000256" key="8">
    <source>
        <dbReference type="ARBA" id="ARBA00022989"/>
    </source>
</evidence>
<evidence type="ECO:0000259" key="11">
    <source>
        <dbReference type="PROSITE" id="PS52015"/>
    </source>
</evidence>
<dbReference type="NCBIfam" id="TIGR01352">
    <property type="entry name" value="tonB_Cterm"/>
    <property type="match status" value="2"/>
</dbReference>
<dbReference type="Proteomes" id="UP001202180">
    <property type="component" value="Unassembled WGS sequence"/>
</dbReference>
<evidence type="ECO:0000256" key="4">
    <source>
        <dbReference type="ARBA" id="ARBA00022475"/>
    </source>
</evidence>
<evidence type="ECO:0000256" key="3">
    <source>
        <dbReference type="ARBA" id="ARBA00022448"/>
    </source>
</evidence>
<dbReference type="PANTHER" id="PTHR33446:SF2">
    <property type="entry name" value="PROTEIN TONB"/>
    <property type="match status" value="1"/>
</dbReference>
<evidence type="ECO:0000256" key="1">
    <source>
        <dbReference type="ARBA" id="ARBA00004383"/>
    </source>
</evidence>
<gene>
    <name evidence="12" type="ORF">M0L20_11125</name>
</gene>
<keyword evidence="7" id="KW-0653">Protein transport</keyword>
<dbReference type="InterPro" id="IPR051045">
    <property type="entry name" value="TonB-dependent_transducer"/>
</dbReference>
<keyword evidence="4" id="KW-1003">Cell membrane</keyword>
<accession>A0ABT0HJR2</accession>
<evidence type="ECO:0000313" key="13">
    <source>
        <dbReference type="Proteomes" id="UP001202180"/>
    </source>
</evidence>
<dbReference type="SUPFAM" id="SSF82185">
    <property type="entry name" value="Histone H3 K4-specific methyltransferase SET7/9 N-terminal domain"/>
    <property type="match status" value="1"/>
</dbReference>
<evidence type="ECO:0000313" key="12">
    <source>
        <dbReference type="EMBL" id="MCK8492404.1"/>
    </source>
</evidence>
<feature type="chain" id="PRO_5046310707" evidence="10">
    <location>
        <begin position="19"/>
        <end position="485"/>
    </location>
</feature>
<dbReference type="SUPFAM" id="SSF74653">
    <property type="entry name" value="TolA/TonB C-terminal domain"/>
    <property type="match status" value="2"/>
</dbReference>
<keyword evidence="9" id="KW-0472">Membrane</keyword>
<dbReference type="RefSeq" id="WP_248477009.1">
    <property type="nucleotide sequence ID" value="NZ_JALPRF010000002.1"/>
</dbReference>
<evidence type="ECO:0000256" key="6">
    <source>
        <dbReference type="ARBA" id="ARBA00022692"/>
    </source>
</evidence>
<evidence type="ECO:0000256" key="5">
    <source>
        <dbReference type="ARBA" id="ARBA00022519"/>
    </source>
</evidence>
<keyword evidence="5" id="KW-0997">Cell inner membrane</keyword>
<reference evidence="12 13" key="1">
    <citation type="submission" date="2022-04" db="EMBL/GenBank/DDBJ databases">
        <title>Spirosoma sp. strain RP8 genome sequencing and assembly.</title>
        <authorList>
            <person name="Jung Y."/>
        </authorList>
    </citation>
    <scope>NUCLEOTIDE SEQUENCE [LARGE SCALE GENOMIC DNA]</scope>
    <source>
        <strain evidence="12 13">RP8</strain>
    </source>
</reference>
<evidence type="ECO:0000256" key="10">
    <source>
        <dbReference type="SAM" id="SignalP"/>
    </source>
</evidence>
<dbReference type="Gene3D" id="3.90.930.1">
    <property type="match status" value="1"/>
</dbReference>
<dbReference type="PANTHER" id="PTHR33446">
    <property type="entry name" value="PROTEIN TONB-RELATED"/>
    <property type="match status" value="1"/>
</dbReference>
<evidence type="ECO:0000256" key="7">
    <source>
        <dbReference type="ARBA" id="ARBA00022927"/>
    </source>
</evidence>
<dbReference type="Gene3D" id="3.30.1150.10">
    <property type="match status" value="2"/>
</dbReference>
<comment type="similarity">
    <text evidence="2">Belongs to the TonB family.</text>
</comment>
<dbReference type="InterPro" id="IPR037682">
    <property type="entry name" value="TonB_C"/>
</dbReference>